<dbReference type="SUPFAM" id="SSF54631">
    <property type="entry name" value="CBS-domain pair"/>
    <property type="match status" value="1"/>
</dbReference>
<proteinExistence type="predicted"/>
<dbReference type="Proteomes" id="UP000244338">
    <property type="component" value="Unassembled WGS sequence"/>
</dbReference>
<dbReference type="InterPro" id="IPR050706">
    <property type="entry name" value="Cyclic-di-GMP_PDE-like"/>
</dbReference>
<dbReference type="Gene3D" id="3.20.20.450">
    <property type="entry name" value="EAL domain"/>
    <property type="match status" value="1"/>
</dbReference>
<dbReference type="Gene3D" id="3.30.70.270">
    <property type="match status" value="1"/>
</dbReference>
<comment type="caution">
    <text evidence="3">The sequence shown here is derived from an EMBL/GenBank/DDBJ whole genome shotgun (WGS) entry which is preliminary data.</text>
</comment>
<dbReference type="PROSITE" id="PS50887">
    <property type="entry name" value="GGDEF"/>
    <property type="match status" value="1"/>
</dbReference>
<dbReference type="CDD" id="cd01949">
    <property type="entry name" value="GGDEF"/>
    <property type="match status" value="1"/>
</dbReference>
<dbReference type="SMART" id="SM00267">
    <property type="entry name" value="GGDEF"/>
    <property type="match status" value="1"/>
</dbReference>
<dbReference type="InterPro" id="IPR035919">
    <property type="entry name" value="EAL_sf"/>
</dbReference>
<dbReference type="Gene3D" id="3.10.580.10">
    <property type="entry name" value="CBS-domain"/>
    <property type="match status" value="1"/>
</dbReference>
<dbReference type="EMBL" id="PEBX01000041">
    <property type="protein sequence ID" value="PTQ56164.1"/>
    <property type="molecule type" value="Genomic_DNA"/>
</dbReference>
<reference evidence="4" key="1">
    <citation type="journal article" date="2018" name="Sci. Rep.">
        <title>Lignite coal burning seam in the remote Altai Mountains harbors a hydrogen-driven thermophilic microbial community.</title>
        <authorList>
            <person name="Kadnikov V.V."/>
            <person name="Mardanov A.V."/>
            <person name="Ivasenko D.A."/>
            <person name="Antsiferov D.V."/>
            <person name="Beletsky A.V."/>
            <person name="Karnachuk O.V."/>
            <person name="Ravin N.V."/>
        </authorList>
    </citation>
    <scope>NUCLEOTIDE SEQUENCE [LARGE SCALE GENOMIC DNA]</scope>
</reference>
<evidence type="ECO:0000259" key="1">
    <source>
        <dbReference type="PROSITE" id="PS50883"/>
    </source>
</evidence>
<dbReference type="InterPro" id="IPR029787">
    <property type="entry name" value="Nucleotide_cyclase"/>
</dbReference>
<accession>A0A2R6Y0H2</accession>
<name>A0A2R6Y0H2_9BACL</name>
<dbReference type="SUPFAM" id="SSF141868">
    <property type="entry name" value="EAL domain-like"/>
    <property type="match status" value="1"/>
</dbReference>
<dbReference type="Pfam" id="PF00563">
    <property type="entry name" value="EAL"/>
    <property type="match status" value="1"/>
</dbReference>
<organism evidence="3 4">
    <name type="scientific">Candidatus Carbonibacillus altaicus</name>
    <dbReference type="NCBI Taxonomy" id="2163959"/>
    <lineage>
        <taxon>Bacteria</taxon>
        <taxon>Bacillati</taxon>
        <taxon>Bacillota</taxon>
        <taxon>Bacilli</taxon>
        <taxon>Bacillales</taxon>
        <taxon>Candidatus Carbonibacillus</taxon>
    </lineage>
</organism>
<dbReference type="AlphaFoldDB" id="A0A2R6Y0H2"/>
<dbReference type="GO" id="GO:0071111">
    <property type="term" value="F:cyclic-guanylate-specific phosphodiesterase activity"/>
    <property type="evidence" value="ECO:0007669"/>
    <property type="project" value="InterPro"/>
</dbReference>
<dbReference type="PROSITE" id="PS50883">
    <property type="entry name" value="EAL"/>
    <property type="match status" value="1"/>
</dbReference>
<evidence type="ECO:0000259" key="2">
    <source>
        <dbReference type="PROSITE" id="PS50887"/>
    </source>
</evidence>
<feature type="domain" description="EAL" evidence="1">
    <location>
        <begin position="168"/>
        <end position="419"/>
    </location>
</feature>
<feature type="domain" description="GGDEF" evidence="2">
    <location>
        <begin position="596"/>
        <end position="761"/>
    </location>
</feature>
<dbReference type="InterPro" id="IPR000160">
    <property type="entry name" value="GGDEF_dom"/>
</dbReference>
<dbReference type="NCBIfam" id="TIGR00254">
    <property type="entry name" value="GGDEF"/>
    <property type="match status" value="1"/>
</dbReference>
<dbReference type="PANTHER" id="PTHR33121:SF76">
    <property type="entry name" value="SIGNALING PROTEIN"/>
    <property type="match status" value="1"/>
</dbReference>
<gene>
    <name evidence="3" type="ORF">BSOLF_0736</name>
</gene>
<dbReference type="CDD" id="cd01948">
    <property type="entry name" value="EAL"/>
    <property type="match status" value="1"/>
</dbReference>
<evidence type="ECO:0000313" key="3">
    <source>
        <dbReference type="EMBL" id="PTQ56164.1"/>
    </source>
</evidence>
<dbReference type="SMART" id="SM00052">
    <property type="entry name" value="EAL"/>
    <property type="match status" value="1"/>
</dbReference>
<dbReference type="SUPFAM" id="SSF55073">
    <property type="entry name" value="Nucleotide cyclase"/>
    <property type="match status" value="1"/>
</dbReference>
<dbReference type="InterPro" id="IPR046342">
    <property type="entry name" value="CBS_dom_sf"/>
</dbReference>
<dbReference type="InterPro" id="IPR043128">
    <property type="entry name" value="Rev_trsase/Diguanyl_cyclase"/>
</dbReference>
<dbReference type="Pfam" id="PF00990">
    <property type="entry name" value="GGDEF"/>
    <property type="match status" value="1"/>
</dbReference>
<dbReference type="PANTHER" id="PTHR33121">
    <property type="entry name" value="CYCLIC DI-GMP PHOSPHODIESTERASE PDEF"/>
    <property type="match status" value="1"/>
</dbReference>
<sequence length="761" mass="85111">MAYEPNNNIVKAIDANYTSSFLQGLYQKGANLLLFYDIVGFTALEERIGREKTQAIVKVLDDGMIHLLQQEGELLFANRSFGDDYLVFLRLEPSLPDQLVLKGFQKGIQLKTWLVRHIVQHFPELQGQIDFHMSAVPLTAQAEEPFERIFYRALKLAFKQAKQKAEPTDWVERELLYRILSERLIMSVYQPIVSLMDGQIIGYEALSRGPENTRLTMPLALFHRAEREGLTFALEKIAREAALKEASFLAPRQKLFLNVSPAVIEDDTFAPGHTFSMLQTYGFIPEQIVFEVTEQQSIADFQKFTQLLQHYRKQQYKVAVDDAGAGYASFQSILALKPDYIKIDRSLIQGIDQDPAKQSLLESFVYFAHKVNSKLIAEGVETLGELVQLIRLGVYAAQGFFLGGPKKKPDQHVANDVLEHIARHRRLLALKHTNQEIIEILAAPVKTFPARLTTSLVRQYFAETKDDGVVILEDGRIAGLVMREKLLQVLATQYGHSLYSRRAIHLVADLEPLVIQSGTPIDIVARLAMARPAEKAYDLILVASDDRLIGAVSIEALLNYMANIKMEAVRLANPLTGLPGNHAIDMRIRELIGEREPFALLYADLDHFKAYNDTFGYQRGDQIIQFLGHVLQSSAIDCAGNDVFIGHIGGDDFILLTPVDTAETLARKIVELFQEGIGFYYQGENIAPSDTGHADTGIQPDTPSSTASLAYSTATPVSVSVAVLICNYTRHLSTETIAEQAALIKKRVKAIPGNAYLVYQC</sequence>
<protein>
    <submittedName>
        <fullName evidence="3">Diguanylate cyclase/phosphodiesterase (GGDEF &amp; EAL domains) with PAS/PAC sensor(S)</fullName>
    </submittedName>
</protein>
<dbReference type="InterPro" id="IPR001633">
    <property type="entry name" value="EAL_dom"/>
</dbReference>
<evidence type="ECO:0000313" key="4">
    <source>
        <dbReference type="Proteomes" id="UP000244338"/>
    </source>
</evidence>